<dbReference type="Proteomes" id="UP000117716">
    <property type="component" value="Segment"/>
</dbReference>
<proteinExistence type="predicted"/>
<sequence>MSNPKVCDDLFNSRRMLAQIDVSAFDISKQISEDYGTTRGTDELNDIEYEENEEKKGLENDKTKTLTGDEIMTPNIFSRMINTPLEKANLELSETKCRNNKPCVEPRQVTFNTGRSTESNDGNKSYEEGYLRAIWDINNLLSKENFKMEITRDPKGSLTIKKTNDSGNVEKCIELAKSDESSCSYKTEIDQDISFTDSESCGVYPPLHYDLMFGGKVEINVKVLVEELKSSNMDKDDLKIVIQLIDNNLENKNAKDILKYIKHSKQYGKIVYQVARKYKI</sequence>
<evidence type="ECO:0000256" key="1">
    <source>
        <dbReference type="SAM" id="MobiDB-lite"/>
    </source>
</evidence>
<reference evidence="2 3" key="1">
    <citation type="journal article" date="2014" name="J. Gen. Virol.">
        <title>Arboretum and Puerto Almendras viruses: two novel rhabdoviruses isolated from mosquitoes in Peru.</title>
        <authorList>
            <person name="Vasilakis N."/>
            <person name="Castro-Llanos F."/>
            <person name="Widen S.G."/>
            <person name="Aguilar P.V."/>
            <person name="Guzman H."/>
            <person name="Guevara C."/>
            <person name="Fernandez R."/>
            <person name="Auguste A.J."/>
            <person name="Wood T.G."/>
            <person name="Popov V."/>
            <person name="Mundal K."/>
            <person name="Ghedin E."/>
            <person name="Kochel T.J."/>
            <person name="Holmes E.C."/>
            <person name="Walker P.J."/>
            <person name="Tesh R.B."/>
        </authorList>
    </citation>
    <scope>NUCLEOTIDE SEQUENCE [LARGE SCALE GENOMIC DNA]</scope>
    <source>
        <strain evidence="2">Lo-121</strain>
    </source>
</reference>
<dbReference type="RefSeq" id="YP_009094379.1">
    <property type="nucleotide sequence ID" value="NC_025393.1"/>
</dbReference>
<evidence type="ECO:0000313" key="3">
    <source>
        <dbReference type="Proteomes" id="UP000117716"/>
    </source>
</evidence>
<dbReference type="EMBL" id="KC994644">
    <property type="protein sequence ID" value="AHU86496.1"/>
    <property type="molecule type" value="Viral_cRNA"/>
</dbReference>
<protein>
    <submittedName>
        <fullName evidence="2">P protein</fullName>
    </submittedName>
</protein>
<feature type="region of interest" description="Disordered" evidence="1">
    <location>
        <begin position="36"/>
        <end position="58"/>
    </location>
</feature>
<dbReference type="KEGG" id="vg:21011822"/>
<name>X4QM04_9RHAB</name>
<evidence type="ECO:0000313" key="2">
    <source>
        <dbReference type="EMBL" id="AHU86496.1"/>
    </source>
</evidence>
<keyword evidence="3" id="KW-1185">Reference proteome</keyword>
<feature type="compositionally biased region" description="Acidic residues" evidence="1">
    <location>
        <begin position="43"/>
        <end position="52"/>
    </location>
</feature>
<dbReference type="GeneID" id="21011822"/>
<accession>X4QM04</accession>
<organism evidence="2 3">
    <name type="scientific">Almendravirus arboretum</name>
    <dbReference type="NCBI Taxonomy" id="1972683"/>
    <lineage>
        <taxon>Viruses</taxon>
        <taxon>Riboviria</taxon>
        <taxon>Orthornavirae</taxon>
        <taxon>Negarnaviricota</taxon>
        <taxon>Haploviricotina</taxon>
        <taxon>Monjiviricetes</taxon>
        <taxon>Mononegavirales</taxon>
        <taxon>Rhabdoviridae</taxon>
        <taxon>Alpharhabdovirinae</taxon>
        <taxon>Almendravirus</taxon>
    </lineage>
</organism>